<feature type="binding site" evidence="10">
    <location>
        <position position="259"/>
    </location>
    <ligand>
        <name>Mg(2+)</name>
        <dbReference type="ChEBI" id="CHEBI:18420"/>
    </ligand>
</feature>
<dbReference type="InterPro" id="IPR027368">
    <property type="entry name" value="MnmE_dom2"/>
</dbReference>
<keyword evidence="6 10" id="KW-0378">Hydrolase</keyword>
<dbReference type="FunFam" id="3.40.50.300:FF:001376">
    <property type="entry name" value="tRNA modification GTPase MnmE"/>
    <property type="match status" value="1"/>
</dbReference>
<dbReference type="HAMAP" id="MF_00379">
    <property type="entry name" value="GTPase_MnmE"/>
    <property type="match status" value="1"/>
</dbReference>
<dbReference type="GO" id="GO:0030488">
    <property type="term" value="P:tRNA methylation"/>
    <property type="evidence" value="ECO:0007669"/>
    <property type="project" value="TreeGrafter"/>
</dbReference>
<dbReference type="InterPro" id="IPR031168">
    <property type="entry name" value="G_TrmE"/>
</dbReference>
<dbReference type="SUPFAM" id="SSF116878">
    <property type="entry name" value="TrmE connector domain"/>
    <property type="match status" value="1"/>
</dbReference>
<keyword evidence="7 10" id="KW-0460">Magnesium</keyword>
<evidence type="ECO:0000313" key="13">
    <source>
        <dbReference type="EMBL" id="NMD99492.1"/>
    </source>
</evidence>
<evidence type="ECO:0000256" key="2">
    <source>
        <dbReference type="ARBA" id="ARBA00022490"/>
    </source>
</evidence>
<reference evidence="13 14" key="1">
    <citation type="submission" date="2020-04" db="EMBL/GenBank/DDBJ databases">
        <authorList>
            <person name="Hitch T.C.A."/>
            <person name="Wylensek D."/>
            <person name="Clavel T."/>
        </authorList>
    </citation>
    <scope>NUCLEOTIDE SEQUENCE [LARGE SCALE GENOMIC DNA]</scope>
    <source>
        <strain evidence="13 14">PG-130-P53-12</strain>
    </source>
</reference>
<name>A0A848BAP8_9FIRM</name>
<dbReference type="NCBIfam" id="TIGR00450">
    <property type="entry name" value="mnmE_trmE_thdF"/>
    <property type="match status" value="1"/>
</dbReference>
<keyword evidence="5 10" id="KW-0547">Nucleotide-binding</keyword>
<dbReference type="EMBL" id="JABAFA010000034">
    <property type="protein sequence ID" value="NMD99492.1"/>
    <property type="molecule type" value="Genomic_DNA"/>
</dbReference>
<dbReference type="EC" id="3.6.-.-" evidence="10"/>
<protein>
    <recommendedName>
        <fullName evidence="10">tRNA modification GTPase MnmE</fullName>
        <ecNumber evidence="10">3.6.-.-</ecNumber>
    </recommendedName>
</protein>
<keyword evidence="14" id="KW-1185">Reference proteome</keyword>
<feature type="binding site" evidence="10">
    <location>
        <begin position="278"/>
        <end position="281"/>
    </location>
    <ligand>
        <name>GTP</name>
        <dbReference type="ChEBI" id="CHEBI:37565"/>
    </ligand>
</feature>
<evidence type="ECO:0000256" key="5">
    <source>
        <dbReference type="ARBA" id="ARBA00022741"/>
    </source>
</evidence>
<feature type="binding site" evidence="10">
    <location>
        <position position="255"/>
    </location>
    <ligand>
        <name>K(+)</name>
        <dbReference type="ChEBI" id="CHEBI:29103"/>
    </ligand>
</feature>
<feature type="domain" description="TrmE-type G" evidence="12">
    <location>
        <begin position="224"/>
        <end position="391"/>
    </location>
</feature>
<dbReference type="CDD" id="cd14858">
    <property type="entry name" value="TrmE_N"/>
    <property type="match status" value="1"/>
</dbReference>
<keyword evidence="3 10" id="KW-0819">tRNA processing</keyword>
<dbReference type="GO" id="GO:0005525">
    <property type="term" value="F:GTP binding"/>
    <property type="evidence" value="ECO:0007669"/>
    <property type="project" value="UniProtKB-UniRule"/>
</dbReference>
<evidence type="ECO:0000256" key="3">
    <source>
        <dbReference type="ARBA" id="ARBA00022694"/>
    </source>
</evidence>
<dbReference type="AlphaFoldDB" id="A0A848BAP8"/>
<feature type="binding site" evidence="10">
    <location>
        <begin position="234"/>
        <end position="239"/>
    </location>
    <ligand>
        <name>GTP</name>
        <dbReference type="ChEBI" id="CHEBI:37565"/>
    </ligand>
</feature>
<comment type="function">
    <text evidence="10">Exhibits a very high intrinsic GTPase hydrolysis rate. Involved in the addition of a carboxymethylaminomethyl (cmnm) group at the wobble position (U34) of certain tRNAs, forming tRNA-cmnm(5)s(2)U34.</text>
</comment>
<feature type="binding site" evidence="10">
    <location>
        <position position="258"/>
    </location>
    <ligand>
        <name>K(+)</name>
        <dbReference type="ChEBI" id="CHEBI:29103"/>
    </ligand>
</feature>
<dbReference type="Pfam" id="PF12631">
    <property type="entry name" value="MnmE_helical"/>
    <property type="match status" value="1"/>
</dbReference>
<feature type="binding site" evidence="10">
    <location>
        <begin position="372"/>
        <end position="374"/>
    </location>
    <ligand>
        <name>GTP</name>
        <dbReference type="ChEBI" id="CHEBI:37565"/>
    </ligand>
</feature>
<dbReference type="GO" id="GO:0005829">
    <property type="term" value="C:cytosol"/>
    <property type="evidence" value="ECO:0007669"/>
    <property type="project" value="TreeGrafter"/>
</dbReference>
<feature type="binding site" evidence="10">
    <location>
        <position position="234"/>
    </location>
    <ligand>
        <name>K(+)</name>
        <dbReference type="ChEBI" id="CHEBI:29103"/>
    </ligand>
</feature>
<dbReference type="Pfam" id="PF10396">
    <property type="entry name" value="TrmE_N"/>
    <property type="match status" value="1"/>
</dbReference>
<feature type="binding site" evidence="10">
    <location>
        <position position="238"/>
    </location>
    <ligand>
        <name>Mg(2+)</name>
        <dbReference type="ChEBI" id="CHEBI:18420"/>
    </ligand>
</feature>
<dbReference type="InterPro" id="IPR006073">
    <property type="entry name" value="GTP-bd"/>
</dbReference>
<comment type="subunit">
    <text evidence="10">Homodimer. Heterotetramer of two MnmE and two MnmG subunits.</text>
</comment>
<dbReference type="InterPro" id="IPR018948">
    <property type="entry name" value="GTP-bd_TrmE_N"/>
</dbReference>
<evidence type="ECO:0000259" key="12">
    <source>
        <dbReference type="PROSITE" id="PS51709"/>
    </source>
</evidence>
<dbReference type="InterPro" id="IPR027266">
    <property type="entry name" value="TrmE/GcvT-like"/>
</dbReference>
<comment type="subcellular location">
    <subcellularLocation>
        <location evidence="10">Cytoplasm</location>
    </subcellularLocation>
</comment>
<dbReference type="GO" id="GO:0042802">
    <property type="term" value="F:identical protein binding"/>
    <property type="evidence" value="ECO:0007669"/>
    <property type="project" value="UniProtKB-ARBA"/>
</dbReference>
<feature type="binding site" evidence="10">
    <location>
        <begin position="253"/>
        <end position="259"/>
    </location>
    <ligand>
        <name>GTP</name>
        <dbReference type="ChEBI" id="CHEBI:37565"/>
    </ligand>
</feature>
<dbReference type="GO" id="GO:0002098">
    <property type="term" value="P:tRNA wobble uridine modification"/>
    <property type="evidence" value="ECO:0007669"/>
    <property type="project" value="TreeGrafter"/>
</dbReference>
<evidence type="ECO:0000313" key="14">
    <source>
        <dbReference type="Proteomes" id="UP000543804"/>
    </source>
</evidence>
<comment type="cofactor">
    <cofactor evidence="10">
        <name>K(+)</name>
        <dbReference type="ChEBI" id="CHEBI:29103"/>
    </cofactor>
    <text evidence="10">Binds 1 potassium ion per subunit.</text>
</comment>
<comment type="similarity">
    <text evidence="1 10 11">Belongs to the TRAFAC class TrmE-Era-EngA-EngB-Septin-like GTPase superfamily. TrmE GTPase family.</text>
</comment>
<gene>
    <name evidence="10 13" type="primary">mnmE</name>
    <name evidence="10" type="synonym">trmE</name>
    <name evidence="13" type="ORF">HF878_08455</name>
</gene>
<comment type="caution">
    <text evidence="13">The sequence shown here is derived from an EMBL/GenBank/DDBJ whole genome shotgun (WGS) entry which is preliminary data.</text>
</comment>
<dbReference type="Gene3D" id="3.40.50.300">
    <property type="entry name" value="P-loop containing nucleotide triphosphate hydrolases"/>
    <property type="match status" value="1"/>
</dbReference>
<dbReference type="FunFam" id="3.30.1360.120:FF:000003">
    <property type="entry name" value="tRNA modification GTPase MnmE"/>
    <property type="match status" value="1"/>
</dbReference>
<dbReference type="Proteomes" id="UP000543804">
    <property type="component" value="Unassembled WGS sequence"/>
</dbReference>
<dbReference type="InterPro" id="IPR005225">
    <property type="entry name" value="Small_GTP-bd"/>
</dbReference>
<dbReference type="SUPFAM" id="SSF52540">
    <property type="entry name" value="P-loop containing nucleoside triphosphate hydrolases"/>
    <property type="match status" value="1"/>
</dbReference>
<feature type="binding site" evidence="10">
    <location>
        <position position="128"/>
    </location>
    <ligand>
        <name>(6S)-5-formyl-5,6,7,8-tetrahydrofolate</name>
        <dbReference type="ChEBI" id="CHEBI:57457"/>
    </ligand>
</feature>
<evidence type="ECO:0000256" key="4">
    <source>
        <dbReference type="ARBA" id="ARBA00022723"/>
    </source>
</evidence>
<dbReference type="InterPro" id="IPR025867">
    <property type="entry name" value="MnmE_helical"/>
</dbReference>
<dbReference type="PANTHER" id="PTHR42714:SF2">
    <property type="entry name" value="TRNA MODIFICATION GTPASE GTPBP3, MITOCHONDRIAL"/>
    <property type="match status" value="1"/>
</dbReference>
<dbReference type="Pfam" id="PF01926">
    <property type="entry name" value="MMR_HSR1"/>
    <property type="match status" value="1"/>
</dbReference>
<keyword evidence="4 10" id="KW-0479">Metal-binding</keyword>
<evidence type="ECO:0000256" key="7">
    <source>
        <dbReference type="ARBA" id="ARBA00022842"/>
    </source>
</evidence>
<dbReference type="Gene3D" id="1.20.120.430">
    <property type="entry name" value="tRNA modification GTPase MnmE domain 2"/>
    <property type="match status" value="1"/>
</dbReference>
<dbReference type="CDD" id="cd04164">
    <property type="entry name" value="trmE"/>
    <property type="match status" value="1"/>
</dbReference>
<evidence type="ECO:0000256" key="8">
    <source>
        <dbReference type="ARBA" id="ARBA00022958"/>
    </source>
</evidence>
<comment type="caution">
    <text evidence="10">Lacks conserved residue(s) required for the propagation of feature annotation.</text>
</comment>
<keyword evidence="8 10" id="KW-0630">Potassium</keyword>
<dbReference type="NCBIfam" id="TIGR00231">
    <property type="entry name" value="small_GTP"/>
    <property type="match status" value="1"/>
</dbReference>
<evidence type="ECO:0000256" key="6">
    <source>
        <dbReference type="ARBA" id="ARBA00022801"/>
    </source>
</evidence>
<feature type="binding site" evidence="10">
    <location>
        <position position="89"/>
    </location>
    <ligand>
        <name>(6S)-5-formyl-5,6,7,8-tetrahydrofolate</name>
        <dbReference type="ChEBI" id="CHEBI:57457"/>
    </ligand>
</feature>
<feature type="binding site" evidence="10">
    <location>
        <position position="469"/>
    </location>
    <ligand>
        <name>(6S)-5-formyl-5,6,7,8-tetrahydrofolate</name>
        <dbReference type="ChEBI" id="CHEBI:57457"/>
    </ligand>
</feature>
<evidence type="ECO:0000256" key="9">
    <source>
        <dbReference type="ARBA" id="ARBA00023134"/>
    </source>
</evidence>
<evidence type="ECO:0000256" key="10">
    <source>
        <dbReference type="HAMAP-Rule" id="MF_00379"/>
    </source>
</evidence>
<proteinExistence type="inferred from homology"/>
<dbReference type="InterPro" id="IPR027417">
    <property type="entry name" value="P-loop_NTPase"/>
</dbReference>
<dbReference type="Gene3D" id="3.30.1360.120">
    <property type="entry name" value="Probable tRNA modification gtpase trme, domain 1"/>
    <property type="match status" value="1"/>
</dbReference>
<sequence>MRTMQADTIAAIATAPGEAGVGMLRISGARAIEVADAVFRAASGKRLKDAETQRVLYGHVVDEEGAPIDEVLALVMRAPHSYTREDVVELSCHGGSIVLRRVLGRVLAAGARSAERGEFTKRAFLSGRLDLSQAQAVMEIVSARTDRALRVAEGHLAGHFSGKIHAMRQKCLGLIAHLEAAIDFPEDEIDDVVIDEVERAVAQLRQEIRALLATAHTGRILRDGLPTAIVGKPNVGKSSLMNALLREERAIVTDIPGTTRDSIEEYADIGGVPLRIIDTAGIRETDDAVERIGVEKARGYIERAALVLALFDGAQPLGAEDEEILSLVAGRPALLLLTKSDLPPVTTPAALAAAYARCAGGDAAAPTILAISAREEQGLSALAAAIGDFAGTGSGLEEGSFVSDERSAALLRAADAQLGAALKTIGAGLSVDFISIDLRAAWEKLGEITGETVGEDIIDEIFSKFCIGK</sequence>
<dbReference type="GO" id="GO:0046872">
    <property type="term" value="F:metal ion binding"/>
    <property type="evidence" value="ECO:0007669"/>
    <property type="project" value="UniProtKB-KW"/>
</dbReference>
<dbReference type="PANTHER" id="PTHR42714">
    <property type="entry name" value="TRNA MODIFICATION GTPASE GTPBP3"/>
    <property type="match status" value="1"/>
</dbReference>
<dbReference type="PROSITE" id="PS51709">
    <property type="entry name" value="G_TRME"/>
    <property type="match status" value="1"/>
</dbReference>
<keyword evidence="9 10" id="KW-0342">GTP-binding</keyword>
<organism evidence="13 14">
    <name type="scientific">Selenomonas bovis</name>
    <dbReference type="NCBI Taxonomy" id="416586"/>
    <lineage>
        <taxon>Bacteria</taxon>
        <taxon>Bacillati</taxon>
        <taxon>Bacillota</taxon>
        <taxon>Negativicutes</taxon>
        <taxon>Selenomonadales</taxon>
        <taxon>Selenomonadaceae</taxon>
        <taxon>Selenomonas</taxon>
    </lineage>
</organism>
<feature type="binding site" evidence="10">
    <location>
        <position position="253"/>
    </location>
    <ligand>
        <name>K(+)</name>
        <dbReference type="ChEBI" id="CHEBI:29103"/>
    </ligand>
</feature>
<evidence type="ECO:0000256" key="11">
    <source>
        <dbReference type="RuleBase" id="RU003313"/>
    </source>
</evidence>
<feature type="binding site" evidence="10">
    <location>
        <position position="25"/>
    </location>
    <ligand>
        <name>(6S)-5-formyl-5,6,7,8-tetrahydrofolate</name>
        <dbReference type="ChEBI" id="CHEBI:57457"/>
    </ligand>
</feature>
<evidence type="ECO:0000256" key="1">
    <source>
        <dbReference type="ARBA" id="ARBA00011043"/>
    </source>
</evidence>
<dbReference type="GO" id="GO:0003924">
    <property type="term" value="F:GTPase activity"/>
    <property type="evidence" value="ECO:0007669"/>
    <property type="project" value="UniProtKB-UniRule"/>
</dbReference>
<accession>A0A848BAP8</accession>
<dbReference type="InterPro" id="IPR004520">
    <property type="entry name" value="GTPase_MnmE"/>
</dbReference>
<keyword evidence="2 10" id="KW-0963">Cytoplasm</keyword>